<evidence type="ECO:0000313" key="1">
    <source>
        <dbReference type="EMBL" id="WZN58059.1"/>
    </source>
</evidence>
<protein>
    <submittedName>
        <fullName evidence="1">Uncharacterized protein</fullName>
    </submittedName>
</protein>
<dbReference type="Proteomes" id="UP001485301">
    <property type="component" value="Chromosome"/>
</dbReference>
<gene>
    <name evidence="1" type="ORF">AACH28_11045</name>
</gene>
<accession>A0ACD5C856</accession>
<dbReference type="EMBL" id="CP151087">
    <property type="protein sequence ID" value="WZN58059.1"/>
    <property type="molecule type" value="Genomic_DNA"/>
</dbReference>
<organism evidence="1 2">
    <name type="scientific">Sphingobacterium thalpophilum</name>
    <dbReference type="NCBI Taxonomy" id="259"/>
    <lineage>
        <taxon>Bacteria</taxon>
        <taxon>Pseudomonadati</taxon>
        <taxon>Bacteroidota</taxon>
        <taxon>Sphingobacteriia</taxon>
        <taxon>Sphingobacteriales</taxon>
        <taxon>Sphingobacteriaceae</taxon>
        <taxon>Sphingobacterium</taxon>
    </lineage>
</organism>
<name>A0ACD5C856_9SPHI</name>
<keyword evidence="2" id="KW-1185">Reference proteome</keyword>
<sequence>MKFRFKNAEQKNSIILTACLFLLLLIGGGLLGIIHHKVDLLKKRILIDFADENMLLVKKQLELLQQDLFLSEKKILNQPAFDLKESAD</sequence>
<reference evidence="1" key="1">
    <citation type="submission" date="2024-04" db="EMBL/GenBank/DDBJ databases">
        <title>Complete genome sequence of Sphingobacterium thalpophiium BAA-1094.</title>
        <authorList>
            <person name="Adaikpoh B.I."/>
        </authorList>
    </citation>
    <scope>NUCLEOTIDE SEQUENCE</scope>
    <source>
        <strain evidence="1">BAA-1094</strain>
    </source>
</reference>
<evidence type="ECO:0000313" key="2">
    <source>
        <dbReference type="Proteomes" id="UP001485301"/>
    </source>
</evidence>
<proteinExistence type="predicted"/>